<dbReference type="InterPro" id="IPR001173">
    <property type="entry name" value="Glyco_trans_2-like"/>
</dbReference>
<dbReference type="PANTHER" id="PTHR43646:SF2">
    <property type="entry name" value="GLYCOSYLTRANSFERASE 2-LIKE DOMAIN-CONTAINING PROTEIN"/>
    <property type="match status" value="1"/>
</dbReference>
<evidence type="ECO:0000256" key="4">
    <source>
        <dbReference type="ARBA" id="ARBA00022679"/>
    </source>
</evidence>
<evidence type="ECO:0000256" key="5">
    <source>
        <dbReference type="ARBA" id="ARBA00023136"/>
    </source>
</evidence>
<dbReference type="InterPro" id="IPR026461">
    <property type="entry name" value="Trfase_2_rSAM/seldom_assoc"/>
</dbReference>
<gene>
    <name evidence="7" type="ORF">N177_2119</name>
</gene>
<keyword evidence="3" id="KW-0328">Glycosyltransferase</keyword>
<dbReference type="OrthoDB" id="9811214at2"/>
<comment type="subcellular location">
    <subcellularLocation>
        <location evidence="1">Cell membrane</location>
    </subcellularLocation>
</comment>
<keyword evidence="2" id="KW-1003">Cell membrane</keyword>
<keyword evidence="8" id="KW-1185">Reference proteome</keyword>
<dbReference type="EMBL" id="AWXZ01000029">
    <property type="protein sequence ID" value="ESR24796.1"/>
    <property type="molecule type" value="Genomic_DNA"/>
</dbReference>
<evidence type="ECO:0000256" key="3">
    <source>
        <dbReference type="ARBA" id="ARBA00022676"/>
    </source>
</evidence>
<dbReference type="RefSeq" id="WP_023432249.1">
    <property type="nucleotide sequence ID" value="NZ_AWXZ01000029.1"/>
</dbReference>
<evidence type="ECO:0000313" key="8">
    <source>
        <dbReference type="Proteomes" id="UP000017819"/>
    </source>
</evidence>
<reference evidence="7 8" key="1">
    <citation type="journal article" date="2014" name="Genome Announc.">
        <title>Draft Genome Sequence of Lutibaculum baratangense Strain AMV1T, Isolated from a Mud Volcano in Andamans, India.</title>
        <authorList>
            <person name="Singh A."/>
            <person name="Sreenivas A."/>
            <person name="Sathyanarayana Reddy G."/>
            <person name="Pinnaka A.K."/>
            <person name="Shivaji S."/>
        </authorList>
    </citation>
    <scope>NUCLEOTIDE SEQUENCE [LARGE SCALE GENOMIC DNA]</scope>
    <source>
        <strain evidence="7 8">AMV1</strain>
    </source>
</reference>
<evidence type="ECO:0000256" key="2">
    <source>
        <dbReference type="ARBA" id="ARBA00022475"/>
    </source>
</evidence>
<dbReference type="GO" id="GO:0005886">
    <property type="term" value="C:plasma membrane"/>
    <property type="evidence" value="ECO:0007669"/>
    <property type="project" value="UniProtKB-SubCell"/>
</dbReference>
<keyword evidence="4 7" id="KW-0808">Transferase</keyword>
<dbReference type="Gene3D" id="3.90.550.10">
    <property type="entry name" value="Spore Coat Polysaccharide Biosynthesis Protein SpsA, Chain A"/>
    <property type="match status" value="1"/>
</dbReference>
<evidence type="ECO:0000313" key="7">
    <source>
        <dbReference type="EMBL" id="ESR24796.1"/>
    </source>
</evidence>
<feature type="domain" description="Glycosyltransferase 2-like" evidence="6">
    <location>
        <begin position="3"/>
        <end position="104"/>
    </location>
</feature>
<sequence length="230" mass="25682">MLSVVVPTLNSERGLTRTLTALVVAAAEGVVSQVVVVDGGSTDRTIEIAEGFGCDVVQGPRGRGTQLALGARAARHPWLMFLHSDTVLEEGWHRDVAGFVERQDAKEETRRFAGAFRFALDDDRRAARALEALVAMRCFLLALPYGDQGLVISARHYARIGGFREMPLMEDVDLVRRIGRRRLTILRPRAVTSAERYRRDGYLARAGRNLFCLSLFYLRVPPRLIARLYG</sequence>
<organism evidence="7 8">
    <name type="scientific">Lutibaculum baratangense AMV1</name>
    <dbReference type="NCBI Taxonomy" id="631454"/>
    <lineage>
        <taxon>Bacteria</taxon>
        <taxon>Pseudomonadati</taxon>
        <taxon>Pseudomonadota</taxon>
        <taxon>Alphaproteobacteria</taxon>
        <taxon>Hyphomicrobiales</taxon>
        <taxon>Tepidamorphaceae</taxon>
        <taxon>Lutibaculum</taxon>
    </lineage>
</organism>
<evidence type="ECO:0000256" key="1">
    <source>
        <dbReference type="ARBA" id="ARBA00004236"/>
    </source>
</evidence>
<name>V4RF77_9HYPH</name>
<keyword evidence="5" id="KW-0472">Membrane</keyword>
<dbReference type="PATRIC" id="fig|631454.5.peg.2088"/>
<dbReference type="Pfam" id="PF00535">
    <property type="entry name" value="Glycos_transf_2"/>
    <property type="match status" value="1"/>
</dbReference>
<dbReference type="PANTHER" id="PTHR43646">
    <property type="entry name" value="GLYCOSYLTRANSFERASE"/>
    <property type="match status" value="1"/>
</dbReference>
<dbReference type="AlphaFoldDB" id="V4RF77"/>
<proteinExistence type="predicted"/>
<dbReference type="InterPro" id="IPR029044">
    <property type="entry name" value="Nucleotide-diphossugar_trans"/>
</dbReference>
<evidence type="ECO:0000259" key="6">
    <source>
        <dbReference type="Pfam" id="PF00535"/>
    </source>
</evidence>
<protein>
    <submittedName>
        <fullName evidence="7">Glycosyl transferase, group 2 family protein</fullName>
    </submittedName>
</protein>
<dbReference type="Proteomes" id="UP000017819">
    <property type="component" value="Unassembled WGS sequence"/>
</dbReference>
<dbReference type="GO" id="GO:0016757">
    <property type="term" value="F:glycosyltransferase activity"/>
    <property type="evidence" value="ECO:0007669"/>
    <property type="project" value="UniProtKB-KW"/>
</dbReference>
<dbReference type="NCBIfam" id="TIGR04283">
    <property type="entry name" value="glyco_like_mftF"/>
    <property type="match status" value="1"/>
</dbReference>
<accession>V4RF77</accession>
<comment type="caution">
    <text evidence="7">The sequence shown here is derived from an EMBL/GenBank/DDBJ whole genome shotgun (WGS) entry which is preliminary data.</text>
</comment>
<dbReference type="eggNOG" id="COG1215">
    <property type="taxonomic scope" value="Bacteria"/>
</dbReference>
<dbReference type="STRING" id="631454.N177_2119"/>
<dbReference type="SUPFAM" id="SSF53448">
    <property type="entry name" value="Nucleotide-diphospho-sugar transferases"/>
    <property type="match status" value="1"/>
</dbReference>